<keyword evidence="1 3" id="KW-0489">Methyltransferase</keyword>
<evidence type="ECO:0000256" key="2">
    <source>
        <dbReference type="ARBA" id="ARBA00022679"/>
    </source>
</evidence>
<comment type="caution">
    <text evidence="3">The sequence shown here is derived from an EMBL/GenBank/DDBJ whole genome shotgun (WGS) entry which is preliminary data.</text>
</comment>
<dbReference type="Gene3D" id="3.40.50.150">
    <property type="entry name" value="Vaccinia Virus protein VP39"/>
    <property type="match status" value="1"/>
</dbReference>
<name>A0ABW4FRI9_9PSEU</name>
<accession>A0ABW4FRI9</accession>
<reference evidence="4" key="1">
    <citation type="journal article" date="2019" name="Int. J. Syst. Evol. Microbiol.">
        <title>The Global Catalogue of Microorganisms (GCM) 10K type strain sequencing project: providing services to taxonomists for standard genome sequencing and annotation.</title>
        <authorList>
            <consortium name="The Broad Institute Genomics Platform"/>
            <consortium name="The Broad Institute Genome Sequencing Center for Infectious Disease"/>
            <person name="Wu L."/>
            <person name="Ma J."/>
        </authorList>
    </citation>
    <scope>NUCLEOTIDE SEQUENCE [LARGE SCALE GENOMIC DNA]</scope>
    <source>
        <strain evidence="4">JCM 12165</strain>
    </source>
</reference>
<keyword evidence="4" id="KW-1185">Reference proteome</keyword>
<dbReference type="SUPFAM" id="SSF53335">
    <property type="entry name" value="S-adenosyl-L-methionine-dependent methyltransferases"/>
    <property type="match status" value="1"/>
</dbReference>
<proteinExistence type="predicted"/>
<dbReference type="InterPro" id="IPR007213">
    <property type="entry name" value="Ppm1/Ppm2/Tcmp"/>
</dbReference>
<dbReference type="PANTHER" id="PTHR43619:SF2">
    <property type="entry name" value="S-ADENOSYL-L-METHIONINE-DEPENDENT METHYLTRANSFERASES SUPERFAMILY PROTEIN"/>
    <property type="match status" value="1"/>
</dbReference>
<dbReference type="InterPro" id="IPR016874">
    <property type="entry name" value="TcmP-like"/>
</dbReference>
<dbReference type="GO" id="GO:0032259">
    <property type="term" value="P:methylation"/>
    <property type="evidence" value="ECO:0007669"/>
    <property type="project" value="UniProtKB-KW"/>
</dbReference>
<sequence>MESTHLQQFHAPHLDGVEPAPLWTLYNRAAEAGRADGVLSDKTAIELFRSLAYPAREVYGEPQQSHALRALCFDQAMRRIIGEHPGGTVVSLGDGFDTGLWRIDDGRVRWLSVDLPGVIALREKHLPAHPRLRNLARSALDLSWMDEVDTSGHVLVSSQGLLMHFEPQEALGLIDACSRRFPGGHMIFDHIPPWFSKKTRREAGRPGNFQAGLPFALSVHDAAKLPERFPGIASSTRLEQPVGRPSPPERVVSAALRLPVLRNLRFSVTLLEFAQASA</sequence>
<dbReference type="GO" id="GO:0008168">
    <property type="term" value="F:methyltransferase activity"/>
    <property type="evidence" value="ECO:0007669"/>
    <property type="project" value="UniProtKB-KW"/>
</dbReference>
<organism evidence="3 4">
    <name type="scientific">Pseudonocardia aurantiaca</name>
    <dbReference type="NCBI Taxonomy" id="75290"/>
    <lineage>
        <taxon>Bacteria</taxon>
        <taxon>Bacillati</taxon>
        <taxon>Actinomycetota</taxon>
        <taxon>Actinomycetes</taxon>
        <taxon>Pseudonocardiales</taxon>
        <taxon>Pseudonocardiaceae</taxon>
        <taxon>Pseudonocardia</taxon>
    </lineage>
</organism>
<dbReference type="Pfam" id="PF04072">
    <property type="entry name" value="LCM"/>
    <property type="match status" value="1"/>
</dbReference>
<dbReference type="PIRSF" id="PIRSF028177">
    <property type="entry name" value="Polyketide_synth_Omtfrase_TcmP"/>
    <property type="match status" value="1"/>
</dbReference>
<evidence type="ECO:0000256" key="1">
    <source>
        <dbReference type="ARBA" id="ARBA00022603"/>
    </source>
</evidence>
<dbReference type="Proteomes" id="UP001597145">
    <property type="component" value="Unassembled WGS sequence"/>
</dbReference>
<keyword evidence="2" id="KW-0808">Transferase</keyword>
<protein>
    <submittedName>
        <fullName evidence="3">Class I SAM-dependent methyltransferase</fullName>
    </submittedName>
</protein>
<dbReference type="RefSeq" id="WP_343986082.1">
    <property type="nucleotide sequence ID" value="NZ_BAAAJG010000027.1"/>
</dbReference>
<gene>
    <name evidence="3" type="ORF">ACFSCY_24500</name>
</gene>
<dbReference type="PANTHER" id="PTHR43619">
    <property type="entry name" value="S-ADENOSYL-L-METHIONINE-DEPENDENT METHYLTRANSFERASE YKTD-RELATED"/>
    <property type="match status" value="1"/>
</dbReference>
<evidence type="ECO:0000313" key="3">
    <source>
        <dbReference type="EMBL" id="MFD1532591.1"/>
    </source>
</evidence>
<dbReference type="EMBL" id="JBHUCP010000018">
    <property type="protein sequence ID" value="MFD1532591.1"/>
    <property type="molecule type" value="Genomic_DNA"/>
</dbReference>
<dbReference type="InterPro" id="IPR029063">
    <property type="entry name" value="SAM-dependent_MTases_sf"/>
</dbReference>
<evidence type="ECO:0000313" key="4">
    <source>
        <dbReference type="Proteomes" id="UP001597145"/>
    </source>
</evidence>